<name>K0JHG5_BRAPL</name>
<keyword evidence="1" id="KW-0812">Transmembrane</keyword>
<feature type="transmembrane region" description="Helical" evidence="1">
    <location>
        <begin position="20"/>
        <end position="39"/>
    </location>
</feature>
<proteinExistence type="predicted"/>
<dbReference type="HOGENOM" id="CLU_1913063_0_0_12"/>
<gene>
    <name evidence="2" type="ORF">WESB_0299</name>
</gene>
<dbReference type="AlphaFoldDB" id="K0JHG5"/>
<keyword evidence="1" id="KW-0472">Membrane</keyword>
<evidence type="ECO:0000313" key="2">
    <source>
        <dbReference type="EMBL" id="CCG55770.1"/>
    </source>
</evidence>
<dbReference type="Proteomes" id="UP000003759">
    <property type="component" value="Chromosome"/>
</dbReference>
<sequence length="132" mass="15305">MIKKIISSIWEKIKKYRSAVIIYLVMLLVSVMSDVFFGGFNLLKYIAYAILLAIFIIVMIVYKDKIKQAIDDIENKIDSSINKQYVLNKGNSKEELIYNLSSLQDEIKKDIINNLENINNPKIEVKITDEKN</sequence>
<organism evidence="2 3">
    <name type="scientific">Brachyspira pilosicoli WesB</name>
    <dbReference type="NCBI Taxonomy" id="1161918"/>
    <lineage>
        <taxon>Bacteria</taxon>
        <taxon>Pseudomonadati</taxon>
        <taxon>Spirochaetota</taxon>
        <taxon>Spirochaetia</taxon>
        <taxon>Brachyspirales</taxon>
        <taxon>Brachyspiraceae</taxon>
        <taxon>Brachyspira</taxon>
    </lineage>
</organism>
<protein>
    <submittedName>
        <fullName evidence="2">Uncharacterized protein</fullName>
    </submittedName>
</protein>
<dbReference type="RefSeq" id="WP_014932271.1">
    <property type="nucleotide sequence ID" value="NC_018604.1"/>
</dbReference>
<evidence type="ECO:0000256" key="1">
    <source>
        <dbReference type="SAM" id="Phobius"/>
    </source>
</evidence>
<reference evidence="2 3" key="1">
    <citation type="journal article" date="2012" name="BMC Genomics">
        <title>Comparative genomics of Brachyspira pilosicoli strains: genome rearrangements, reductions and correlation of genetic compliment with phenotypic diversity.</title>
        <authorList>
            <person name="Mappley L.J."/>
            <person name="Black M.L."/>
            <person name="Abuoun M."/>
            <person name="Darby A.C."/>
            <person name="Woodward M.J."/>
            <person name="Parkhill J."/>
            <person name="Turner A.K."/>
            <person name="Bellgard M.I."/>
            <person name="La T."/>
            <person name="Phillips N.D."/>
            <person name="La Ragione R.M."/>
            <person name="Hampson D.J."/>
        </authorList>
    </citation>
    <scope>NUCLEOTIDE SEQUENCE [LARGE SCALE GENOMIC DNA]</scope>
    <source>
        <strain evidence="2">WesB</strain>
    </source>
</reference>
<keyword evidence="1" id="KW-1133">Transmembrane helix</keyword>
<dbReference type="PATRIC" id="fig|1161918.5.peg.1993"/>
<dbReference type="EMBL" id="HE793032">
    <property type="protein sequence ID" value="CCG55770.1"/>
    <property type="molecule type" value="Genomic_DNA"/>
</dbReference>
<dbReference type="KEGG" id="bpw:WESB_0299"/>
<accession>K0JHG5</accession>
<evidence type="ECO:0000313" key="3">
    <source>
        <dbReference type="Proteomes" id="UP000003759"/>
    </source>
</evidence>
<dbReference type="OrthoDB" id="9965095at2"/>
<feature type="transmembrane region" description="Helical" evidence="1">
    <location>
        <begin position="45"/>
        <end position="62"/>
    </location>
</feature>